<proteinExistence type="predicted"/>
<gene>
    <name evidence="2" type="ORF">ENU21_03185</name>
</gene>
<dbReference type="InterPro" id="IPR023404">
    <property type="entry name" value="rSAM_horseshoe"/>
</dbReference>
<dbReference type="SFLD" id="SFLDS00029">
    <property type="entry name" value="Radical_SAM"/>
    <property type="match status" value="1"/>
</dbReference>
<dbReference type="EMBL" id="DTBQ01000088">
    <property type="protein sequence ID" value="HGM46744.1"/>
    <property type="molecule type" value="Genomic_DNA"/>
</dbReference>
<name>A0A7C4H892_THEPE</name>
<dbReference type="PANTHER" id="PTHR43324">
    <property type="match status" value="1"/>
</dbReference>
<dbReference type="CDD" id="cd01335">
    <property type="entry name" value="Radical_SAM"/>
    <property type="match status" value="1"/>
</dbReference>
<evidence type="ECO:0000313" key="2">
    <source>
        <dbReference type="EMBL" id="HGM46744.1"/>
    </source>
</evidence>
<dbReference type="SUPFAM" id="SSF102114">
    <property type="entry name" value="Radical SAM enzymes"/>
    <property type="match status" value="1"/>
</dbReference>
<dbReference type="Gene3D" id="3.80.30.20">
    <property type="entry name" value="tm_1862 like domain"/>
    <property type="match status" value="1"/>
</dbReference>
<dbReference type="PROSITE" id="PS51918">
    <property type="entry name" value="RADICAL_SAM"/>
    <property type="match status" value="1"/>
</dbReference>
<dbReference type="InterPro" id="IPR058240">
    <property type="entry name" value="rSAM_sf"/>
</dbReference>
<sequence>MRLVVIVDGYTDEPAGLGVPPYIDIYPRYIAGAVWYADRTAKVLYFTIDSIRGDYFSFLKAASKADLVVFIAGVVVPGRYIGGRPATYEELARLPRSLEGPVKILTGPVARFGLGTRGGVRAIPREEFETLYDLVVPGDGWLAVYEYVKTGSLEGVNPYSTSKDYSLVEEFAVRGARIVNQHPNAGLNLVAEVETYRGCPRWVTGGCSFCIEPRYGRVITRNPKDVAREIEELYRHGVRAVRLGRQADFLTYMAKGVNESEFPEPSPEKLEELLRMVRLAAPSLEALHIDNVNPMTITVHREKSVRALKVLLKYHTPGDVAAFGLETADPVVSKMNNLGNDSESVLEAIRVVNEVGRRRGWNGLPELLPGVNFVLGLPGETRSTFARNKEFLERLLQENLLVRRVNVREVLPLPGTPVWRVGDEIARRHKRYILSFKRWVREYFDEVMIRRVFPHGTLLRRCFVEGVSGRVSVARQAGSYPVTCFVHEPLRQGEVINAVVVGHKSRSLVTVKHPVSGERSLKYLSRFLKREELEEVQRGEVTSSKVLFYLGAREIHGKRVL</sequence>
<comment type="caution">
    <text evidence="2">The sequence shown here is derived from an EMBL/GenBank/DDBJ whole genome shotgun (WGS) entry which is preliminary data.</text>
</comment>
<dbReference type="PANTHER" id="PTHR43324:SF1">
    <property type="entry name" value="RADICAL SAM CORE DOMAIN-CONTAINING PROTEIN"/>
    <property type="match status" value="1"/>
</dbReference>
<dbReference type="AlphaFoldDB" id="A0A7C4H892"/>
<dbReference type="GO" id="GO:0003824">
    <property type="term" value="F:catalytic activity"/>
    <property type="evidence" value="ECO:0007669"/>
    <property type="project" value="InterPro"/>
</dbReference>
<evidence type="ECO:0000259" key="1">
    <source>
        <dbReference type="PROSITE" id="PS51918"/>
    </source>
</evidence>
<protein>
    <submittedName>
        <fullName evidence="2">Radical SAM protein</fullName>
    </submittedName>
</protein>
<organism evidence="2">
    <name type="scientific">Thermofilum pendens</name>
    <dbReference type="NCBI Taxonomy" id="2269"/>
    <lineage>
        <taxon>Archaea</taxon>
        <taxon>Thermoproteota</taxon>
        <taxon>Thermoprotei</taxon>
        <taxon>Thermofilales</taxon>
        <taxon>Thermofilaceae</taxon>
        <taxon>Thermofilum</taxon>
    </lineage>
</organism>
<dbReference type="SFLD" id="SFLDG01082">
    <property type="entry name" value="B12-binding_domain_containing"/>
    <property type="match status" value="1"/>
</dbReference>
<dbReference type="GO" id="GO:0051536">
    <property type="term" value="F:iron-sulfur cluster binding"/>
    <property type="evidence" value="ECO:0007669"/>
    <property type="project" value="InterPro"/>
</dbReference>
<dbReference type="InterPro" id="IPR006638">
    <property type="entry name" value="Elp3/MiaA/NifB-like_rSAM"/>
</dbReference>
<reference evidence="2" key="1">
    <citation type="journal article" date="2020" name="mSystems">
        <title>Genome- and Community-Level Interaction Insights into Carbon Utilization and Element Cycling Functions of Hydrothermarchaeota in Hydrothermal Sediment.</title>
        <authorList>
            <person name="Zhou Z."/>
            <person name="Liu Y."/>
            <person name="Xu W."/>
            <person name="Pan J."/>
            <person name="Luo Z.H."/>
            <person name="Li M."/>
        </authorList>
    </citation>
    <scope>NUCLEOTIDE SEQUENCE</scope>
    <source>
        <strain evidence="2">SpSt-649</strain>
    </source>
</reference>
<feature type="domain" description="Radical SAM core" evidence="1">
    <location>
        <begin position="185"/>
        <end position="454"/>
    </location>
</feature>
<dbReference type="Pfam" id="PF04055">
    <property type="entry name" value="Radical_SAM"/>
    <property type="match status" value="1"/>
</dbReference>
<accession>A0A7C4H892</accession>
<dbReference type="InterPro" id="IPR007197">
    <property type="entry name" value="rSAM"/>
</dbReference>
<dbReference type="SMART" id="SM00729">
    <property type="entry name" value="Elp3"/>
    <property type="match status" value="1"/>
</dbReference>